<sequence>MNQPTPPPTPGNGVATLMAEIERIAQELRAYNKRPLPATEDQVQALVKLAERDRPLTLHVNSEAVAKQLVGKVDQQAKVFQDTGYQLINYLDDRKKTMTAALDERLAALKAAEVSLQAATQRIPRQVPLNVLENWRSTVGFTLGPVVLVLLTLLVSGHFSRVPKADLEKAQVENEQLRQANGRLRKEGTFYLDQVQAYRKNFPKSAPYFPKYVAPAAPLQTP</sequence>
<name>A0A428JVT7_9BACT</name>
<dbReference type="AlphaFoldDB" id="A0A428JVT7"/>
<reference evidence="1 2" key="1">
    <citation type="submission" date="2018-12" db="EMBL/GenBank/DDBJ databases">
        <authorList>
            <person name="Feng G."/>
            <person name="Zhu H."/>
        </authorList>
    </citation>
    <scope>NUCLEOTIDE SEQUENCE [LARGE SCALE GENOMIC DNA]</scope>
    <source>
        <strain evidence="1 2">LMG 26000</strain>
    </source>
</reference>
<gene>
    <name evidence="1" type="ORF">EI293_21950</name>
</gene>
<organism evidence="1 2">
    <name type="scientific">Hymenobacter perfusus</name>
    <dbReference type="NCBI Taxonomy" id="1236770"/>
    <lineage>
        <taxon>Bacteria</taxon>
        <taxon>Pseudomonadati</taxon>
        <taxon>Bacteroidota</taxon>
        <taxon>Cytophagia</taxon>
        <taxon>Cytophagales</taxon>
        <taxon>Hymenobacteraceae</taxon>
        <taxon>Hymenobacter</taxon>
    </lineage>
</organism>
<dbReference type="RefSeq" id="WP_125440704.1">
    <property type="nucleotide sequence ID" value="NZ_RWIU01000014.1"/>
</dbReference>
<dbReference type="OrthoDB" id="881933at2"/>
<dbReference type="Proteomes" id="UP000270291">
    <property type="component" value="Unassembled WGS sequence"/>
</dbReference>
<dbReference type="EMBL" id="RWIU01000014">
    <property type="protein sequence ID" value="RSK38204.1"/>
    <property type="molecule type" value="Genomic_DNA"/>
</dbReference>
<comment type="caution">
    <text evidence="1">The sequence shown here is derived from an EMBL/GenBank/DDBJ whole genome shotgun (WGS) entry which is preliminary data.</text>
</comment>
<protein>
    <submittedName>
        <fullName evidence="1">Uncharacterized protein</fullName>
    </submittedName>
</protein>
<accession>A0A428JVT7</accession>
<evidence type="ECO:0000313" key="2">
    <source>
        <dbReference type="Proteomes" id="UP000270291"/>
    </source>
</evidence>
<proteinExistence type="predicted"/>
<evidence type="ECO:0000313" key="1">
    <source>
        <dbReference type="EMBL" id="RSK38204.1"/>
    </source>
</evidence>
<keyword evidence="2" id="KW-1185">Reference proteome</keyword>